<gene>
    <name evidence="2" type="ORF">CYMTET_22294</name>
</gene>
<feature type="compositionally biased region" description="Polar residues" evidence="1">
    <location>
        <begin position="294"/>
        <end position="305"/>
    </location>
</feature>
<accession>A0AAE0G071</accession>
<comment type="caution">
    <text evidence="2">The sequence shown here is derived from an EMBL/GenBank/DDBJ whole genome shotgun (WGS) entry which is preliminary data.</text>
</comment>
<keyword evidence="3" id="KW-1185">Reference proteome</keyword>
<protein>
    <submittedName>
        <fullName evidence="2">Uncharacterized protein</fullName>
    </submittedName>
</protein>
<evidence type="ECO:0000256" key="1">
    <source>
        <dbReference type="SAM" id="MobiDB-lite"/>
    </source>
</evidence>
<dbReference type="Proteomes" id="UP001190700">
    <property type="component" value="Unassembled WGS sequence"/>
</dbReference>
<organism evidence="2 3">
    <name type="scientific">Cymbomonas tetramitiformis</name>
    <dbReference type="NCBI Taxonomy" id="36881"/>
    <lineage>
        <taxon>Eukaryota</taxon>
        <taxon>Viridiplantae</taxon>
        <taxon>Chlorophyta</taxon>
        <taxon>Pyramimonadophyceae</taxon>
        <taxon>Pyramimonadales</taxon>
        <taxon>Pyramimonadaceae</taxon>
        <taxon>Cymbomonas</taxon>
    </lineage>
</organism>
<feature type="region of interest" description="Disordered" evidence="1">
    <location>
        <begin position="279"/>
        <end position="316"/>
    </location>
</feature>
<evidence type="ECO:0000313" key="3">
    <source>
        <dbReference type="Proteomes" id="UP001190700"/>
    </source>
</evidence>
<proteinExistence type="predicted"/>
<reference evidence="2 3" key="1">
    <citation type="journal article" date="2015" name="Genome Biol. Evol.">
        <title>Comparative Genomics of a Bacterivorous Green Alga Reveals Evolutionary Causalities and Consequences of Phago-Mixotrophic Mode of Nutrition.</title>
        <authorList>
            <person name="Burns J.A."/>
            <person name="Paasch A."/>
            <person name="Narechania A."/>
            <person name="Kim E."/>
        </authorList>
    </citation>
    <scope>NUCLEOTIDE SEQUENCE [LARGE SCALE GENOMIC DNA]</scope>
    <source>
        <strain evidence="2 3">PLY_AMNH</strain>
    </source>
</reference>
<dbReference type="AlphaFoldDB" id="A0AAE0G071"/>
<evidence type="ECO:0000313" key="2">
    <source>
        <dbReference type="EMBL" id="KAK3269257.1"/>
    </source>
</evidence>
<sequence>METPASLIRHGSPGLVTPDTNHYVPLSTASVRPIVCPEDLVQGLNDWFNVPITVRLTFVAFNEVIEQQGKWLRGLEKMLEGKSSLQEVGRQGRSLKVLDQVLTTKCTWDEVMPVLQRKADADSVDDKLDKLFALLERKADKSDVEAALERRPLRTEMDEELVRCAEVKEVRTWLAAKPDTSEVEALLHRQDAALAGRLSAIEKKLDLERDASEKHGRLVEGMRADMEQIEQRVASSFKEVSQGMQKEIERFGETVRNEHAQRLKAVSEVQSSLQQLRASMQGDMDSSSRKVDENLSSMGDTSRSTHALLLRLRPDA</sequence>
<name>A0AAE0G071_9CHLO</name>
<dbReference type="EMBL" id="LGRX02011113">
    <property type="protein sequence ID" value="KAK3269257.1"/>
    <property type="molecule type" value="Genomic_DNA"/>
</dbReference>